<proteinExistence type="predicted"/>
<organism evidence="2 3">
    <name type="scientific">Nocardioides panacihumi</name>
    <dbReference type="NCBI Taxonomy" id="400774"/>
    <lineage>
        <taxon>Bacteria</taxon>
        <taxon>Bacillati</taxon>
        <taxon>Actinomycetota</taxon>
        <taxon>Actinomycetes</taxon>
        <taxon>Propionibacteriales</taxon>
        <taxon>Nocardioidaceae</taxon>
        <taxon>Nocardioides</taxon>
    </lineage>
</organism>
<dbReference type="Gene3D" id="3.10.129.10">
    <property type="entry name" value="Hotdog Thioesterase"/>
    <property type="match status" value="1"/>
</dbReference>
<accession>A0ABN2RM82</accession>
<comment type="caution">
    <text evidence="2">The sequence shown here is derived from an EMBL/GenBank/DDBJ whole genome shotgun (WGS) entry which is preliminary data.</text>
</comment>
<dbReference type="InterPro" id="IPR029069">
    <property type="entry name" value="HotDog_dom_sf"/>
</dbReference>
<dbReference type="PANTHER" id="PTHR31793">
    <property type="entry name" value="4-HYDROXYBENZOYL-COA THIOESTERASE FAMILY MEMBER"/>
    <property type="match status" value="1"/>
</dbReference>
<sequence length="144" mass="16237">MTVTTFDGVVRRRRVYLDDLDGFGMLHHARYALLFDHAVIDYWAEAGWRLDPTTSVQVIRELSLTYHLPITAVGDVDVHFWIARAGRTSVTYAFRIVSTDGSVAHAEGTRTLVNLDPLTLRPAPLTEEMWEIATPLLGEGVTRR</sequence>
<evidence type="ECO:0000313" key="2">
    <source>
        <dbReference type="EMBL" id="GAA1971493.1"/>
    </source>
</evidence>
<dbReference type="Pfam" id="PF03061">
    <property type="entry name" value="4HBT"/>
    <property type="match status" value="1"/>
</dbReference>
<evidence type="ECO:0000259" key="1">
    <source>
        <dbReference type="Pfam" id="PF03061"/>
    </source>
</evidence>
<protein>
    <submittedName>
        <fullName evidence="2">Hotdog domain-containing protein</fullName>
    </submittedName>
</protein>
<dbReference type="InterPro" id="IPR006683">
    <property type="entry name" value="Thioestr_dom"/>
</dbReference>
<dbReference type="InterPro" id="IPR050563">
    <property type="entry name" value="4-hydroxybenzoyl-CoA_TE"/>
</dbReference>
<dbReference type="CDD" id="cd00586">
    <property type="entry name" value="4HBT"/>
    <property type="match status" value="1"/>
</dbReference>
<name>A0ABN2RM82_9ACTN</name>
<dbReference type="EMBL" id="BAAAPB010000004">
    <property type="protein sequence ID" value="GAA1971493.1"/>
    <property type="molecule type" value="Genomic_DNA"/>
</dbReference>
<dbReference type="SUPFAM" id="SSF54637">
    <property type="entry name" value="Thioesterase/thiol ester dehydrase-isomerase"/>
    <property type="match status" value="1"/>
</dbReference>
<reference evidence="2 3" key="1">
    <citation type="journal article" date="2019" name="Int. J. Syst. Evol. Microbiol.">
        <title>The Global Catalogue of Microorganisms (GCM) 10K type strain sequencing project: providing services to taxonomists for standard genome sequencing and annotation.</title>
        <authorList>
            <consortium name="The Broad Institute Genomics Platform"/>
            <consortium name="The Broad Institute Genome Sequencing Center for Infectious Disease"/>
            <person name="Wu L."/>
            <person name="Ma J."/>
        </authorList>
    </citation>
    <scope>NUCLEOTIDE SEQUENCE [LARGE SCALE GENOMIC DNA]</scope>
    <source>
        <strain evidence="2 3">JCM 15309</strain>
    </source>
</reference>
<gene>
    <name evidence="2" type="ORF">GCM10009798_35470</name>
</gene>
<dbReference type="Proteomes" id="UP001500571">
    <property type="component" value="Unassembled WGS sequence"/>
</dbReference>
<dbReference type="PANTHER" id="PTHR31793:SF24">
    <property type="entry name" value="LONG-CHAIN ACYL-COA THIOESTERASE FADM"/>
    <property type="match status" value="1"/>
</dbReference>
<feature type="domain" description="Thioesterase" evidence="1">
    <location>
        <begin position="23"/>
        <end position="103"/>
    </location>
</feature>
<dbReference type="RefSeq" id="WP_344047125.1">
    <property type="nucleotide sequence ID" value="NZ_BAAAPB010000004.1"/>
</dbReference>
<evidence type="ECO:0000313" key="3">
    <source>
        <dbReference type="Proteomes" id="UP001500571"/>
    </source>
</evidence>
<keyword evidence="3" id="KW-1185">Reference proteome</keyword>